<comment type="catalytic activity">
    <reaction evidence="1">
        <text>Hydrolysis of terminal, non-reducing beta-D-glucosyl residues with release of beta-D-glucose.</text>
        <dbReference type="EC" id="3.2.1.21"/>
    </reaction>
</comment>
<comment type="subcellular location">
    <subcellularLocation>
        <location evidence="2">Secreted</location>
    </subcellularLocation>
</comment>
<keyword evidence="9" id="KW-0136">Cellulose degradation</keyword>
<evidence type="ECO:0000256" key="3">
    <source>
        <dbReference type="ARBA" id="ARBA00004987"/>
    </source>
</evidence>
<evidence type="ECO:0000256" key="13">
    <source>
        <dbReference type="ARBA" id="ARBA00023326"/>
    </source>
</evidence>
<evidence type="ECO:0000256" key="1">
    <source>
        <dbReference type="ARBA" id="ARBA00000448"/>
    </source>
</evidence>
<gene>
    <name evidence="16" type="ORF">B9Z65_7960</name>
</gene>
<feature type="signal peptide" evidence="14">
    <location>
        <begin position="1"/>
        <end position="21"/>
    </location>
</feature>
<dbReference type="FunFam" id="3.20.20.300:FF:000002">
    <property type="entry name" value="Probable beta-glucosidase"/>
    <property type="match status" value="1"/>
</dbReference>
<evidence type="ECO:0000256" key="10">
    <source>
        <dbReference type="ARBA" id="ARBA00023180"/>
    </source>
</evidence>
<feature type="domain" description="Fibronectin type III-like" evidence="15">
    <location>
        <begin position="697"/>
        <end position="773"/>
    </location>
</feature>
<organism evidence="16 17">
    <name type="scientific">Elsinoe australis</name>
    <dbReference type="NCBI Taxonomy" id="40998"/>
    <lineage>
        <taxon>Eukaryota</taxon>
        <taxon>Fungi</taxon>
        <taxon>Dikarya</taxon>
        <taxon>Ascomycota</taxon>
        <taxon>Pezizomycotina</taxon>
        <taxon>Dothideomycetes</taxon>
        <taxon>Dothideomycetidae</taxon>
        <taxon>Myriangiales</taxon>
        <taxon>Elsinoaceae</taxon>
        <taxon>Elsinoe</taxon>
    </lineage>
</organism>
<keyword evidence="8" id="KW-0378">Hydrolase</keyword>
<dbReference type="Proteomes" id="UP000243723">
    <property type="component" value="Unassembled WGS sequence"/>
</dbReference>
<keyword evidence="7 14" id="KW-0732">Signal</keyword>
<keyword evidence="11" id="KW-0119">Carbohydrate metabolism</keyword>
<dbReference type="PANTHER" id="PTHR42715:SF5">
    <property type="entry name" value="BETA-GLUCOSIDASE M-RELATED"/>
    <property type="match status" value="1"/>
</dbReference>
<evidence type="ECO:0000256" key="5">
    <source>
        <dbReference type="ARBA" id="ARBA00012744"/>
    </source>
</evidence>
<dbReference type="SMART" id="SM01217">
    <property type="entry name" value="Fn3_like"/>
    <property type="match status" value="1"/>
</dbReference>
<evidence type="ECO:0000256" key="4">
    <source>
        <dbReference type="ARBA" id="ARBA00005336"/>
    </source>
</evidence>
<dbReference type="PANTHER" id="PTHR42715">
    <property type="entry name" value="BETA-GLUCOSIDASE"/>
    <property type="match status" value="1"/>
</dbReference>
<dbReference type="GO" id="GO:0005576">
    <property type="term" value="C:extracellular region"/>
    <property type="evidence" value="ECO:0007669"/>
    <property type="project" value="UniProtKB-SubCell"/>
</dbReference>
<dbReference type="Pfam" id="PF00933">
    <property type="entry name" value="Glyco_hydro_3"/>
    <property type="match status" value="1"/>
</dbReference>
<dbReference type="PRINTS" id="PR00133">
    <property type="entry name" value="GLHYDRLASE3"/>
</dbReference>
<dbReference type="EMBL" id="NHZQ01000363">
    <property type="protein sequence ID" value="PSK40020.1"/>
    <property type="molecule type" value="Genomic_DNA"/>
</dbReference>
<dbReference type="InterPro" id="IPR013783">
    <property type="entry name" value="Ig-like_fold"/>
</dbReference>
<feature type="chain" id="PRO_5015113709" description="beta-glucosidase" evidence="14">
    <location>
        <begin position="22"/>
        <end position="784"/>
    </location>
</feature>
<sequence length="784" mass="83762">MLLFLAPQLLAACTLITLSTAQEILNDTAFYGQSPYVEAPIATGLGNWADAYSKAAALVSRMTPEEKVNLTGGQRANNGAAGNILPVPRVAFPGMALADAGQGVRGTDFVSGFPSGLHMGASWNRELEHARATALGAEFKAKGVNVLLGPVVGPLGRIALGGRNWEGFSNDPYLSGALVHETHFIVNEQELNRNPVRSPNATQVIESSSSNLDDKTMHELYLWPFVDAVKAGTGSIMCSYERINNSYGCQNAKTQNGILNTELGFQGFIVSDWGAQHAGVASALGGLDMVMPSGSAFWAGNLTAAVRNGSVPESRLDDMVTRILAAWYQLGQDTNHPTPGFGMPASLTAPHEPIDARDPSARDTILQGAIEGHVLVKNTNSALPLTNPRLLNLFGCDALVPRPNNPSFTGAPRANNSWNLGYSSLDPAVPALLRDIAAEGTVISGGGSGAVTPSYISSPFDAISAFARGKNIALLWDFDNVNTTGAVVGSASACLVFINAWATEFNDRPNLGDSYSDTLVNNIADQCANTIVIIHNAGIRLVDAFYDHPNVTAILYAHLPGQDSGNALVEVLFGQQSPSGKLPYTVAQRAEDYGTLLNPVTPESPYTYFPQDNFAEGGLIDYRAFDALNITPRFEFGFGLSYTTFKYANIKVQDAGLAEAEQYPSEAILPGGRPDLWDVLASVTVEVTNTGTAEAAEIAQLYLTIPNSRINIPSQVRPVGRQLRGFGKESLRPGETCIFSFDLTRRDLSQWDVVAQEWSLERGQYVVEVGSSSRTLPLSGSLSR</sequence>
<name>A0A2P7YVN0_9PEZI</name>
<evidence type="ECO:0000259" key="15">
    <source>
        <dbReference type="SMART" id="SM01217"/>
    </source>
</evidence>
<comment type="similarity">
    <text evidence="4">Belongs to the glycosyl hydrolase 3 family.</text>
</comment>
<reference evidence="16 17" key="1">
    <citation type="submission" date="2017-05" db="EMBL/GenBank/DDBJ databases">
        <title>Draft genome sequence of Elsinoe australis.</title>
        <authorList>
            <person name="Cheng Q."/>
        </authorList>
    </citation>
    <scope>NUCLEOTIDE SEQUENCE [LARGE SCALE GENOMIC DNA]</scope>
    <source>
        <strain evidence="16 17">NL1</strain>
    </source>
</reference>
<dbReference type="AlphaFoldDB" id="A0A2P7YVN0"/>
<keyword evidence="12" id="KW-0326">Glycosidase</keyword>
<dbReference type="InterPro" id="IPR017853">
    <property type="entry name" value="GH"/>
</dbReference>
<dbReference type="SUPFAM" id="SSF51445">
    <property type="entry name" value="(Trans)glycosidases"/>
    <property type="match status" value="1"/>
</dbReference>
<comment type="pathway">
    <text evidence="3">Glycan metabolism; cellulose degradation.</text>
</comment>
<dbReference type="EC" id="3.2.1.21" evidence="5"/>
<dbReference type="GO" id="GO:0030245">
    <property type="term" value="P:cellulose catabolic process"/>
    <property type="evidence" value="ECO:0007669"/>
    <property type="project" value="UniProtKB-KW"/>
</dbReference>
<dbReference type="SUPFAM" id="SSF52279">
    <property type="entry name" value="Beta-D-glucan exohydrolase, C-terminal domain"/>
    <property type="match status" value="1"/>
</dbReference>
<dbReference type="OrthoDB" id="416222at2759"/>
<evidence type="ECO:0000256" key="11">
    <source>
        <dbReference type="ARBA" id="ARBA00023277"/>
    </source>
</evidence>
<evidence type="ECO:0000313" key="17">
    <source>
        <dbReference type="Proteomes" id="UP000243723"/>
    </source>
</evidence>
<dbReference type="Pfam" id="PF14310">
    <property type="entry name" value="Fn3-like"/>
    <property type="match status" value="1"/>
</dbReference>
<evidence type="ECO:0000256" key="7">
    <source>
        <dbReference type="ARBA" id="ARBA00022729"/>
    </source>
</evidence>
<protein>
    <recommendedName>
        <fullName evidence="5">beta-glucosidase</fullName>
        <ecNumber evidence="5">3.2.1.21</ecNumber>
    </recommendedName>
</protein>
<evidence type="ECO:0000256" key="9">
    <source>
        <dbReference type="ARBA" id="ARBA00023001"/>
    </source>
</evidence>
<evidence type="ECO:0000256" key="14">
    <source>
        <dbReference type="SAM" id="SignalP"/>
    </source>
</evidence>
<dbReference type="Gene3D" id="3.40.50.1700">
    <property type="entry name" value="Glycoside hydrolase family 3 C-terminal domain"/>
    <property type="match status" value="1"/>
</dbReference>
<dbReference type="GO" id="GO:0008422">
    <property type="term" value="F:beta-glucosidase activity"/>
    <property type="evidence" value="ECO:0007669"/>
    <property type="project" value="UniProtKB-EC"/>
</dbReference>
<dbReference type="InterPro" id="IPR002772">
    <property type="entry name" value="Glyco_hydro_3_C"/>
</dbReference>
<dbReference type="InterPro" id="IPR001764">
    <property type="entry name" value="Glyco_hydro_3_N"/>
</dbReference>
<dbReference type="STRING" id="40998.A0A2P7YVN0"/>
<proteinExistence type="inferred from homology"/>
<dbReference type="InterPro" id="IPR050288">
    <property type="entry name" value="Cellulose_deg_GH3"/>
</dbReference>
<evidence type="ECO:0000256" key="2">
    <source>
        <dbReference type="ARBA" id="ARBA00004613"/>
    </source>
</evidence>
<dbReference type="InterPro" id="IPR036962">
    <property type="entry name" value="Glyco_hydro_3_N_sf"/>
</dbReference>
<keyword evidence="10" id="KW-0325">Glycoprotein</keyword>
<evidence type="ECO:0000313" key="16">
    <source>
        <dbReference type="EMBL" id="PSK40020.1"/>
    </source>
</evidence>
<dbReference type="InterPro" id="IPR036881">
    <property type="entry name" value="Glyco_hydro_3_C_sf"/>
</dbReference>
<evidence type="ECO:0000256" key="6">
    <source>
        <dbReference type="ARBA" id="ARBA00022525"/>
    </source>
</evidence>
<keyword evidence="6" id="KW-0964">Secreted</keyword>
<comment type="caution">
    <text evidence="16">The sequence shown here is derived from an EMBL/GenBank/DDBJ whole genome shotgun (WGS) entry which is preliminary data.</text>
</comment>
<dbReference type="Gene3D" id="2.60.40.10">
    <property type="entry name" value="Immunoglobulins"/>
    <property type="match status" value="1"/>
</dbReference>
<dbReference type="Pfam" id="PF01915">
    <property type="entry name" value="Glyco_hydro_3_C"/>
    <property type="match status" value="1"/>
</dbReference>
<evidence type="ECO:0000256" key="8">
    <source>
        <dbReference type="ARBA" id="ARBA00022801"/>
    </source>
</evidence>
<accession>A0A2P7YVN0</accession>
<dbReference type="InterPro" id="IPR026891">
    <property type="entry name" value="Fn3-like"/>
</dbReference>
<dbReference type="Gene3D" id="3.20.20.300">
    <property type="entry name" value="Glycoside hydrolase, family 3, N-terminal domain"/>
    <property type="match status" value="1"/>
</dbReference>
<evidence type="ECO:0000256" key="12">
    <source>
        <dbReference type="ARBA" id="ARBA00023295"/>
    </source>
</evidence>
<keyword evidence="13" id="KW-0624">Polysaccharide degradation</keyword>
<keyword evidence="17" id="KW-1185">Reference proteome</keyword>